<dbReference type="STRING" id="27349.A0A0L6V739"/>
<dbReference type="Proteomes" id="UP000037035">
    <property type="component" value="Unassembled WGS sequence"/>
</dbReference>
<dbReference type="AlphaFoldDB" id="A0A0L6V739"/>
<sequence>MAPGNLNHTVEVQGRTNQLDIGICAGLDGKLLDDYDEKSCVDSGKESVKKMNAPALLMANSKIQKKWFKSTCLICCPFSWQCTSRIKKGTWKISILNSSHEHPHSSNPAAHVINRKLSNKNLKEVQKPKTHPEKKLLATISTLYTEKKKSTPSNKTAISPIFHLHHTLQDSSMM</sequence>
<dbReference type="GO" id="GO:0000981">
    <property type="term" value="F:DNA-binding transcription factor activity, RNA polymerase II-specific"/>
    <property type="evidence" value="ECO:0007669"/>
    <property type="project" value="InterPro"/>
</dbReference>
<dbReference type="VEuPathDB" id="FungiDB:VP01_2542g2"/>
<name>A0A0L6V739_9BASI</name>
<organism evidence="1 2">
    <name type="scientific">Puccinia sorghi</name>
    <dbReference type="NCBI Taxonomy" id="27349"/>
    <lineage>
        <taxon>Eukaryota</taxon>
        <taxon>Fungi</taxon>
        <taxon>Dikarya</taxon>
        <taxon>Basidiomycota</taxon>
        <taxon>Pucciniomycotina</taxon>
        <taxon>Pucciniomycetes</taxon>
        <taxon>Pucciniales</taxon>
        <taxon>Pucciniaceae</taxon>
        <taxon>Puccinia</taxon>
    </lineage>
</organism>
<dbReference type="Pfam" id="PF08731">
    <property type="entry name" value="AFT"/>
    <property type="match status" value="1"/>
</dbReference>
<accession>A0A0L6V739</accession>
<dbReference type="GO" id="GO:0010106">
    <property type="term" value="P:cellular response to iron ion starvation"/>
    <property type="evidence" value="ECO:0007669"/>
    <property type="project" value="InterPro"/>
</dbReference>
<reference evidence="1 2" key="1">
    <citation type="submission" date="2015-08" db="EMBL/GenBank/DDBJ databases">
        <title>Next Generation Sequencing and Analysis of the Genome of Puccinia sorghi L Schw, the Causal Agent of Maize Common Rust.</title>
        <authorList>
            <person name="Rochi L."/>
            <person name="Burguener G."/>
            <person name="Darino M."/>
            <person name="Turjanski A."/>
            <person name="Kreff E."/>
            <person name="Dieguez M.J."/>
            <person name="Sacco F."/>
        </authorList>
    </citation>
    <scope>NUCLEOTIDE SEQUENCE [LARGE SCALE GENOMIC DNA]</scope>
    <source>
        <strain evidence="1 2">RO10H11247</strain>
    </source>
</reference>
<comment type="caution">
    <text evidence="1">The sequence shown here is derived from an EMBL/GenBank/DDBJ whole genome shotgun (WGS) entry which is preliminary data.</text>
</comment>
<evidence type="ECO:0000313" key="1">
    <source>
        <dbReference type="EMBL" id="KNZ55920.1"/>
    </source>
</evidence>
<keyword evidence="2" id="KW-1185">Reference proteome</keyword>
<dbReference type="EMBL" id="LAVV01007439">
    <property type="protein sequence ID" value="KNZ55920.1"/>
    <property type="molecule type" value="Genomic_DNA"/>
</dbReference>
<evidence type="ECO:0000313" key="2">
    <source>
        <dbReference type="Proteomes" id="UP000037035"/>
    </source>
</evidence>
<protein>
    <submittedName>
        <fullName evidence="1">Uncharacterized protein</fullName>
    </submittedName>
</protein>
<gene>
    <name evidence="1" type="ORF">VP01_2542g2</name>
</gene>
<dbReference type="InterPro" id="IPR014842">
    <property type="entry name" value="AFT"/>
</dbReference>
<proteinExistence type="predicted"/>
<dbReference type="GO" id="GO:0045944">
    <property type="term" value="P:positive regulation of transcription by RNA polymerase II"/>
    <property type="evidence" value="ECO:0007669"/>
    <property type="project" value="InterPro"/>
</dbReference>